<dbReference type="InterPro" id="IPR050049">
    <property type="entry name" value="Dodecin_bact"/>
</dbReference>
<dbReference type="PANTHER" id="PTHR39324">
    <property type="entry name" value="CALCIUM DODECIN"/>
    <property type="match status" value="1"/>
</dbReference>
<evidence type="ECO:0000313" key="1">
    <source>
        <dbReference type="EMBL" id="MBB4039484.1"/>
    </source>
</evidence>
<dbReference type="Gene3D" id="3.30.1660.10">
    <property type="entry name" value="Flavin-binding protein dodecin"/>
    <property type="match status" value="1"/>
</dbReference>
<sequence>MSDHVYKIVELVGSSETGIEDAIQTAVARAGQTLRNLRWFEVVQTRGHIEDGKVRHYQVLLKAGFTLEAGE</sequence>
<reference evidence="1 2" key="1">
    <citation type="submission" date="2020-08" db="EMBL/GenBank/DDBJ databases">
        <title>Genomic Encyclopedia of Type Strains, Phase IV (KMG-IV): sequencing the most valuable type-strain genomes for metagenomic binning, comparative biology and taxonomic classification.</title>
        <authorList>
            <person name="Goeker M."/>
        </authorList>
    </citation>
    <scope>NUCLEOTIDE SEQUENCE [LARGE SCALE GENOMIC DNA]</scope>
    <source>
        <strain evidence="1 2">DSM 15743</strain>
    </source>
</reference>
<keyword evidence="2" id="KW-1185">Reference proteome</keyword>
<dbReference type="InterPro" id="IPR025543">
    <property type="entry name" value="Dodecin-like"/>
</dbReference>
<proteinExistence type="predicted"/>
<dbReference type="SUPFAM" id="SSF89807">
    <property type="entry name" value="Dodecin-like"/>
    <property type="match status" value="1"/>
</dbReference>
<dbReference type="NCBIfam" id="NF043052">
    <property type="entry name" value="DodecBact"/>
    <property type="match status" value="1"/>
</dbReference>
<dbReference type="InterPro" id="IPR009923">
    <property type="entry name" value="Dodecin"/>
</dbReference>
<dbReference type="Pfam" id="PF07311">
    <property type="entry name" value="Dodecin"/>
    <property type="match status" value="1"/>
</dbReference>
<accession>A0A7W6IDM4</accession>
<protein>
    <recommendedName>
        <fullName evidence="3">Dodecin domain-containing protein</fullName>
    </recommendedName>
</protein>
<evidence type="ECO:0008006" key="3">
    <source>
        <dbReference type="Google" id="ProtNLM"/>
    </source>
</evidence>
<evidence type="ECO:0000313" key="2">
    <source>
        <dbReference type="Proteomes" id="UP000519439"/>
    </source>
</evidence>
<gene>
    <name evidence="1" type="ORF">GGR34_001126</name>
</gene>
<dbReference type="EMBL" id="JACIDC010000003">
    <property type="protein sequence ID" value="MBB4039484.1"/>
    <property type="molecule type" value="Genomic_DNA"/>
</dbReference>
<dbReference type="Proteomes" id="UP000519439">
    <property type="component" value="Unassembled WGS sequence"/>
</dbReference>
<dbReference type="InterPro" id="IPR036694">
    <property type="entry name" value="Dodecin-like_sf"/>
</dbReference>
<organism evidence="1 2">
    <name type="scientific">Microvirga flocculans</name>
    <dbReference type="NCBI Taxonomy" id="217168"/>
    <lineage>
        <taxon>Bacteria</taxon>
        <taxon>Pseudomonadati</taxon>
        <taxon>Pseudomonadota</taxon>
        <taxon>Alphaproteobacteria</taxon>
        <taxon>Hyphomicrobiales</taxon>
        <taxon>Methylobacteriaceae</taxon>
        <taxon>Microvirga</taxon>
    </lineage>
</organism>
<comment type="caution">
    <text evidence="1">The sequence shown here is derived from an EMBL/GenBank/DDBJ whole genome shotgun (WGS) entry which is preliminary data.</text>
</comment>
<dbReference type="AlphaFoldDB" id="A0A7W6IDM4"/>
<dbReference type="RefSeq" id="WP_027317438.1">
    <property type="nucleotide sequence ID" value="NZ_JACIDC010000003.1"/>
</dbReference>
<name>A0A7W6IDM4_9HYPH</name>
<dbReference type="PANTHER" id="PTHR39324:SF1">
    <property type="entry name" value="CALCIUM DODECIN"/>
    <property type="match status" value="1"/>
</dbReference>